<dbReference type="InterPro" id="IPR006094">
    <property type="entry name" value="Oxid_FAD_bind_N"/>
</dbReference>
<evidence type="ECO:0000256" key="3">
    <source>
        <dbReference type="SAM" id="SignalP"/>
    </source>
</evidence>
<dbReference type="GO" id="GO:0071949">
    <property type="term" value="F:FAD binding"/>
    <property type="evidence" value="ECO:0007669"/>
    <property type="project" value="InterPro"/>
</dbReference>
<dbReference type="SUPFAM" id="SSF56176">
    <property type="entry name" value="FAD-binding/transporter-associated domain-like"/>
    <property type="match status" value="1"/>
</dbReference>
<comment type="caution">
    <text evidence="5">The sequence shown here is derived from an EMBL/GenBank/DDBJ whole genome shotgun (WGS) entry which is preliminary data.</text>
</comment>
<dbReference type="EMBL" id="MU865355">
    <property type="protein sequence ID" value="KAK4226014.1"/>
    <property type="molecule type" value="Genomic_DNA"/>
</dbReference>
<keyword evidence="3" id="KW-0732">Signal</keyword>
<evidence type="ECO:0000256" key="1">
    <source>
        <dbReference type="ARBA" id="ARBA00005466"/>
    </source>
</evidence>
<feature type="signal peptide" evidence="3">
    <location>
        <begin position="1"/>
        <end position="16"/>
    </location>
</feature>
<dbReference type="InterPro" id="IPR012951">
    <property type="entry name" value="BBE"/>
</dbReference>
<proteinExistence type="inferred from homology"/>
<reference evidence="5" key="1">
    <citation type="journal article" date="2023" name="Mol. Phylogenet. Evol.">
        <title>Genome-scale phylogeny and comparative genomics of the fungal order Sordariales.</title>
        <authorList>
            <person name="Hensen N."/>
            <person name="Bonometti L."/>
            <person name="Westerberg I."/>
            <person name="Brannstrom I.O."/>
            <person name="Guillou S."/>
            <person name="Cros-Aarteil S."/>
            <person name="Calhoun S."/>
            <person name="Haridas S."/>
            <person name="Kuo A."/>
            <person name="Mondo S."/>
            <person name="Pangilinan J."/>
            <person name="Riley R."/>
            <person name="LaButti K."/>
            <person name="Andreopoulos B."/>
            <person name="Lipzen A."/>
            <person name="Chen C."/>
            <person name="Yan M."/>
            <person name="Daum C."/>
            <person name="Ng V."/>
            <person name="Clum A."/>
            <person name="Steindorff A."/>
            <person name="Ohm R.A."/>
            <person name="Martin F."/>
            <person name="Silar P."/>
            <person name="Natvig D.O."/>
            <person name="Lalanne C."/>
            <person name="Gautier V."/>
            <person name="Ament-Velasquez S.L."/>
            <person name="Kruys A."/>
            <person name="Hutchinson M.I."/>
            <person name="Powell A.J."/>
            <person name="Barry K."/>
            <person name="Miller A.N."/>
            <person name="Grigoriev I.V."/>
            <person name="Debuchy R."/>
            <person name="Gladieux P."/>
            <person name="Hiltunen Thoren M."/>
            <person name="Johannesson H."/>
        </authorList>
    </citation>
    <scope>NUCLEOTIDE SEQUENCE</scope>
    <source>
        <strain evidence="5">CBS 990.96</strain>
    </source>
</reference>
<gene>
    <name evidence="5" type="ORF">QBC38DRAFT_481586</name>
</gene>
<feature type="chain" id="PRO_5042971868" evidence="3">
    <location>
        <begin position="17"/>
        <end position="578"/>
    </location>
</feature>
<dbReference type="InterPro" id="IPR050432">
    <property type="entry name" value="FAD-linked_Oxidoreductases_BP"/>
</dbReference>
<accession>A0AAN7BMF8</accession>
<dbReference type="Gene3D" id="3.30.465.10">
    <property type="match status" value="2"/>
</dbReference>
<comment type="similarity">
    <text evidence="1">Belongs to the oxygen-dependent FAD-linked oxidoreductase family.</text>
</comment>
<dbReference type="Pfam" id="PF01565">
    <property type="entry name" value="FAD_binding_4"/>
    <property type="match status" value="1"/>
</dbReference>
<sequence length="578" mass="62458">MNRLLLLALSFSGVNALSVRPSNSTECRVIPGDAAWPKASDWASLNNQVEGKLISNIPIGAVCHNTFVSSTLGTVNTYDAAKCNKLRAHWFEGETHMSHPSSPMQYSATNNSCNPFDTDPNSPCTIGNHVLYSINATKPSHIQAGIKFAKKHNIRLIIRNTGHDFLGKSTGPHSLAIWMHTFKSREFINKWNGPDGYKGKAIRLGAGVQGFEAYAFAQSKGVVILSGNCPTVGITGGYTQGGGIGPLSSIHGLAADQVLEYTVITAKGDLVTANSKSNTDLFWALRGGGAGTFGVVTSMTVKVFQDKRTSSALITVLDSGNNTDAIYSGVETFISVELPKLVDNGIYIIWVLQPAGFLIQVRIAHGKPKSELDAFLAPTVQIFSSLGLTPEYLSWDFPDFLTAYKTAPGGQLNVSDLMYGGRLIPRSVSTDPARVGALVAAIRHVGTRTPISGVAFNVSGSVSSPGDVAVNPLFRTTLFNLVLGVYMNYSDWQSNMDNMNLITQDYVRGIEQATPGGGAYLNEADVQQPNWQDAFYGSHWGRLSQIKKKYDPTAVFYSRTAVGSEQWEERLDGRLCKV</sequence>
<keyword evidence="6" id="KW-1185">Reference proteome</keyword>
<reference evidence="5" key="2">
    <citation type="submission" date="2023-05" db="EMBL/GenBank/DDBJ databases">
        <authorList>
            <consortium name="Lawrence Berkeley National Laboratory"/>
            <person name="Steindorff A."/>
            <person name="Hensen N."/>
            <person name="Bonometti L."/>
            <person name="Westerberg I."/>
            <person name="Brannstrom I.O."/>
            <person name="Guillou S."/>
            <person name="Cros-Aarteil S."/>
            <person name="Calhoun S."/>
            <person name="Haridas S."/>
            <person name="Kuo A."/>
            <person name="Mondo S."/>
            <person name="Pangilinan J."/>
            <person name="Riley R."/>
            <person name="Labutti K."/>
            <person name="Andreopoulos B."/>
            <person name="Lipzen A."/>
            <person name="Chen C."/>
            <person name="Yanf M."/>
            <person name="Daum C."/>
            <person name="Ng V."/>
            <person name="Clum A."/>
            <person name="Ohm R."/>
            <person name="Martin F."/>
            <person name="Silar P."/>
            <person name="Natvig D."/>
            <person name="Lalanne C."/>
            <person name="Gautier V."/>
            <person name="Ament-Velasquez S.L."/>
            <person name="Kruys A."/>
            <person name="Hutchinson M.I."/>
            <person name="Powell A.J."/>
            <person name="Barry K."/>
            <person name="Miller A.N."/>
            <person name="Grigoriev I.V."/>
            <person name="Debuchy R."/>
            <person name="Gladieux P."/>
            <person name="Thoren M.H."/>
            <person name="Johannesson H."/>
        </authorList>
    </citation>
    <scope>NUCLEOTIDE SEQUENCE</scope>
    <source>
        <strain evidence="5">CBS 990.96</strain>
    </source>
</reference>
<evidence type="ECO:0000259" key="4">
    <source>
        <dbReference type="PROSITE" id="PS51387"/>
    </source>
</evidence>
<dbReference type="PANTHER" id="PTHR13878:SF91">
    <property type="entry name" value="FAD BINDING DOMAIN PROTEIN (AFU_ORTHOLOGUE AFUA_6G12070)-RELATED"/>
    <property type="match status" value="1"/>
</dbReference>
<dbReference type="Proteomes" id="UP001301958">
    <property type="component" value="Unassembled WGS sequence"/>
</dbReference>
<dbReference type="InterPro" id="IPR016166">
    <property type="entry name" value="FAD-bd_PCMH"/>
</dbReference>
<dbReference type="PANTHER" id="PTHR13878">
    <property type="entry name" value="GULONOLACTONE OXIDASE"/>
    <property type="match status" value="1"/>
</dbReference>
<evidence type="ECO:0000313" key="5">
    <source>
        <dbReference type="EMBL" id="KAK4226014.1"/>
    </source>
</evidence>
<keyword evidence="2" id="KW-0560">Oxidoreductase</keyword>
<evidence type="ECO:0000256" key="2">
    <source>
        <dbReference type="ARBA" id="ARBA00023002"/>
    </source>
</evidence>
<evidence type="ECO:0000313" key="6">
    <source>
        <dbReference type="Proteomes" id="UP001301958"/>
    </source>
</evidence>
<protein>
    <submittedName>
        <fullName evidence="5">FAD-binding protein</fullName>
    </submittedName>
</protein>
<dbReference type="InterPro" id="IPR036318">
    <property type="entry name" value="FAD-bd_PCMH-like_sf"/>
</dbReference>
<organism evidence="5 6">
    <name type="scientific">Podospora fimiseda</name>
    <dbReference type="NCBI Taxonomy" id="252190"/>
    <lineage>
        <taxon>Eukaryota</taxon>
        <taxon>Fungi</taxon>
        <taxon>Dikarya</taxon>
        <taxon>Ascomycota</taxon>
        <taxon>Pezizomycotina</taxon>
        <taxon>Sordariomycetes</taxon>
        <taxon>Sordariomycetidae</taxon>
        <taxon>Sordariales</taxon>
        <taxon>Podosporaceae</taxon>
        <taxon>Podospora</taxon>
    </lineage>
</organism>
<feature type="domain" description="FAD-binding PCMH-type" evidence="4">
    <location>
        <begin position="125"/>
        <end position="306"/>
    </location>
</feature>
<name>A0AAN7BMF8_9PEZI</name>
<dbReference type="GO" id="GO:0016491">
    <property type="term" value="F:oxidoreductase activity"/>
    <property type="evidence" value="ECO:0007669"/>
    <property type="project" value="UniProtKB-KW"/>
</dbReference>
<dbReference type="PROSITE" id="PS51387">
    <property type="entry name" value="FAD_PCMH"/>
    <property type="match status" value="1"/>
</dbReference>
<dbReference type="AlphaFoldDB" id="A0AAN7BMF8"/>
<dbReference type="InterPro" id="IPR016169">
    <property type="entry name" value="FAD-bd_PCMH_sub2"/>
</dbReference>
<dbReference type="Pfam" id="PF08031">
    <property type="entry name" value="BBE"/>
    <property type="match status" value="1"/>
</dbReference>